<protein>
    <recommendedName>
        <fullName evidence="1">non-specific serine/threonine protein kinase</fullName>
        <ecNumber evidence="1">2.7.11.1</ecNumber>
    </recommendedName>
</protein>
<feature type="compositionally biased region" description="Basic and acidic residues" evidence="13">
    <location>
        <begin position="218"/>
        <end position="228"/>
    </location>
</feature>
<dbReference type="InterPro" id="IPR016135">
    <property type="entry name" value="UBQ-conjugating_enzyme/RWD"/>
</dbReference>
<dbReference type="SMART" id="SM00591">
    <property type="entry name" value="RWD"/>
    <property type="match status" value="1"/>
</dbReference>
<dbReference type="Pfam" id="PF00069">
    <property type="entry name" value="Pkinase"/>
    <property type="match status" value="3"/>
</dbReference>
<accession>A0A1L7X4X5</accession>
<keyword evidence="17" id="KW-1185">Reference proteome</keyword>
<evidence type="ECO:0000256" key="12">
    <source>
        <dbReference type="PROSITE-ProRule" id="PRU10141"/>
    </source>
</evidence>
<feature type="region of interest" description="Disordered" evidence="13">
    <location>
        <begin position="676"/>
        <end position="709"/>
    </location>
</feature>
<dbReference type="GO" id="GO:0005524">
    <property type="term" value="F:ATP binding"/>
    <property type="evidence" value="ECO:0007669"/>
    <property type="project" value="UniProtKB-UniRule"/>
</dbReference>
<feature type="domain" description="Protein kinase" evidence="14">
    <location>
        <begin position="604"/>
        <end position="979"/>
    </location>
</feature>
<dbReference type="SUPFAM" id="SSF55681">
    <property type="entry name" value="Class II aaRS and biotin synthetases"/>
    <property type="match status" value="1"/>
</dbReference>
<feature type="region of interest" description="Disordered" evidence="13">
    <location>
        <begin position="727"/>
        <end position="773"/>
    </location>
</feature>
<dbReference type="CDD" id="cd14012">
    <property type="entry name" value="PK_eIF2AK_GCN2_rpt1"/>
    <property type="match status" value="1"/>
</dbReference>
<comment type="catalytic activity">
    <reaction evidence="9">
        <text>L-seryl-[protein] + ATP = O-phospho-L-seryl-[protein] + ADP + H(+)</text>
        <dbReference type="Rhea" id="RHEA:17989"/>
        <dbReference type="Rhea" id="RHEA-COMP:9863"/>
        <dbReference type="Rhea" id="RHEA-COMP:11604"/>
        <dbReference type="ChEBI" id="CHEBI:15378"/>
        <dbReference type="ChEBI" id="CHEBI:29999"/>
        <dbReference type="ChEBI" id="CHEBI:30616"/>
        <dbReference type="ChEBI" id="CHEBI:83421"/>
        <dbReference type="ChEBI" id="CHEBI:456216"/>
        <dbReference type="EC" id="2.7.11.1"/>
    </reaction>
</comment>
<dbReference type="Gene3D" id="3.40.50.800">
    <property type="entry name" value="Anticodon-binding domain"/>
    <property type="match status" value="1"/>
</dbReference>
<evidence type="ECO:0000256" key="10">
    <source>
        <dbReference type="PIRSR" id="PIRSR000660-1"/>
    </source>
</evidence>
<evidence type="ECO:0000256" key="8">
    <source>
        <dbReference type="ARBA" id="ARBA00047899"/>
    </source>
</evidence>
<dbReference type="FunFam" id="3.40.50.800:FF:000009">
    <property type="entry name" value="Eukaryotic translation initiation factor 2-alpha kinase"/>
    <property type="match status" value="1"/>
</dbReference>
<evidence type="ECO:0000256" key="2">
    <source>
        <dbReference type="ARBA" id="ARBA00022527"/>
    </source>
</evidence>
<dbReference type="InterPro" id="IPR045864">
    <property type="entry name" value="aa-tRNA-synth_II/BPL/LPL"/>
</dbReference>
<keyword evidence="4 11" id="KW-0547">Nucleotide-binding</keyword>
<feature type="region of interest" description="Disordered" evidence="13">
    <location>
        <begin position="1"/>
        <end position="44"/>
    </location>
</feature>
<proteinExistence type="inferred from homology"/>
<evidence type="ECO:0000256" key="13">
    <source>
        <dbReference type="SAM" id="MobiDB-lite"/>
    </source>
</evidence>
<feature type="binding site" evidence="12">
    <location>
        <position position="634"/>
    </location>
    <ligand>
        <name>ATP</name>
        <dbReference type="ChEBI" id="CHEBI:30616"/>
    </ligand>
</feature>
<dbReference type="SUPFAM" id="SSF56112">
    <property type="entry name" value="Protein kinase-like (PK-like)"/>
    <property type="match status" value="2"/>
</dbReference>
<dbReference type="CDD" id="cd23823">
    <property type="entry name" value="RWD_GCN2"/>
    <property type="match status" value="1"/>
</dbReference>
<dbReference type="InterPro" id="IPR050339">
    <property type="entry name" value="CC_SR_Kinase"/>
</dbReference>
<dbReference type="GO" id="GO:0009893">
    <property type="term" value="P:positive regulation of metabolic process"/>
    <property type="evidence" value="ECO:0007669"/>
    <property type="project" value="UniProtKB-ARBA"/>
</dbReference>
<evidence type="ECO:0000256" key="3">
    <source>
        <dbReference type="ARBA" id="ARBA00022679"/>
    </source>
</evidence>
<evidence type="ECO:0000256" key="6">
    <source>
        <dbReference type="ARBA" id="ARBA00022840"/>
    </source>
</evidence>
<dbReference type="Gene3D" id="3.30.200.20">
    <property type="entry name" value="Phosphorylase Kinase, domain 1"/>
    <property type="match status" value="1"/>
</dbReference>
<dbReference type="FunFam" id="1.10.510.10:FF:000821">
    <property type="entry name" value="Serine/threonine-protein kinase gcn2"/>
    <property type="match status" value="1"/>
</dbReference>
<evidence type="ECO:0000256" key="11">
    <source>
        <dbReference type="PIRSR" id="PIRSR000660-2"/>
    </source>
</evidence>
<organism evidence="16 17">
    <name type="scientific">Phialocephala subalpina</name>
    <dbReference type="NCBI Taxonomy" id="576137"/>
    <lineage>
        <taxon>Eukaryota</taxon>
        <taxon>Fungi</taxon>
        <taxon>Dikarya</taxon>
        <taxon>Ascomycota</taxon>
        <taxon>Pezizomycotina</taxon>
        <taxon>Leotiomycetes</taxon>
        <taxon>Helotiales</taxon>
        <taxon>Mollisiaceae</taxon>
        <taxon>Phialocephala</taxon>
        <taxon>Phialocephala fortinii species complex</taxon>
    </lineage>
</organism>
<keyword evidence="5" id="KW-0418">Kinase</keyword>
<feature type="domain" description="RWD" evidence="15">
    <location>
        <begin position="49"/>
        <end position="159"/>
    </location>
</feature>
<feature type="compositionally biased region" description="Acidic residues" evidence="13">
    <location>
        <begin position="731"/>
        <end position="748"/>
    </location>
</feature>
<evidence type="ECO:0000256" key="7">
    <source>
        <dbReference type="ARBA" id="ARBA00037982"/>
    </source>
</evidence>
<comment type="similarity">
    <text evidence="7">Belongs to the protein kinase superfamily. Ser/Thr protein kinase family. GCN2 subfamily.</text>
</comment>
<feature type="domain" description="Protein kinase" evidence="14">
    <location>
        <begin position="277"/>
        <end position="553"/>
    </location>
</feature>
<dbReference type="Proteomes" id="UP000184330">
    <property type="component" value="Unassembled WGS sequence"/>
</dbReference>
<dbReference type="GO" id="GO:0000077">
    <property type="term" value="P:DNA damage checkpoint signaling"/>
    <property type="evidence" value="ECO:0007669"/>
    <property type="project" value="InterPro"/>
</dbReference>
<dbReference type="EC" id="2.7.11.1" evidence="1"/>
<dbReference type="PROSITE" id="PS50908">
    <property type="entry name" value="RWD"/>
    <property type="match status" value="1"/>
</dbReference>
<evidence type="ECO:0000313" key="17">
    <source>
        <dbReference type="Proteomes" id="UP000184330"/>
    </source>
</evidence>
<feature type="compositionally biased region" description="Low complexity" evidence="13">
    <location>
        <begin position="684"/>
        <end position="695"/>
    </location>
</feature>
<gene>
    <name evidence="16" type="ORF">PAC_09965</name>
</gene>
<keyword evidence="3" id="KW-0808">Transferase</keyword>
<dbReference type="PROSITE" id="PS00108">
    <property type="entry name" value="PROTEIN_KINASE_ST"/>
    <property type="match status" value="1"/>
</dbReference>
<dbReference type="Pfam" id="PF13393">
    <property type="entry name" value="tRNA-synt_His"/>
    <property type="match status" value="1"/>
</dbReference>
<dbReference type="PIRSF" id="PIRSF000660">
    <property type="entry name" value="Ser/Thr_PK_GCN2"/>
    <property type="match status" value="1"/>
</dbReference>
<dbReference type="SMART" id="SM00220">
    <property type="entry name" value="S_TKc"/>
    <property type="match status" value="2"/>
</dbReference>
<dbReference type="Gene3D" id="1.10.510.10">
    <property type="entry name" value="Transferase(Phosphotransferase) domain 1"/>
    <property type="match status" value="2"/>
</dbReference>
<dbReference type="Gene3D" id="3.30.930.10">
    <property type="entry name" value="Bira Bifunctional Protein, Domain 2"/>
    <property type="match status" value="1"/>
</dbReference>
<reference evidence="16 17" key="1">
    <citation type="submission" date="2016-03" db="EMBL/GenBank/DDBJ databases">
        <authorList>
            <person name="Ploux O."/>
        </authorList>
    </citation>
    <scope>NUCLEOTIDE SEQUENCE [LARGE SCALE GENOMIC DNA]</scope>
    <source>
        <strain evidence="16 17">UAMH 11012</strain>
    </source>
</reference>
<dbReference type="PANTHER" id="PTHR11042:SF136">
    <property type="entry name" value="EIF-2-ALPHA KINASE GCN2"/>
    <property type="match status" value="1"/>
</dbReference>
<evidence type="ECO:0000256" key="1">
    <source>
        <dbReference type="ARBA" id="ARBA00012513"/>
    </source>
</evidence>
<feature type="binding site" evidence="11">
    <location>
        <begin position="610"/>
        <end position="618"/>
    </location>
    <ligand>
        <name>ATP</name>
        <dbReference type="ChEBI" id="CHEBI:30616"/>
    </ligand>
</feature>
<evidence type="ECO:0000259" key="15">
    <source>
        <dbReference type="PROSITE" id="PS50908"/>
    </source>
</evidence>
<dbReference type="CDD" id="cd14046">
    <property type="entry name" value="STKc_EIF2AK4_GCN2_rpt2"/>
    <property type="match status" value="1"/>
</dbReference>
<dbReference type="GO" id="GO:0005737">
    <property type="term" value="C:cytoplasm"/>
    <property type="evidence" value="ECO:0007669"/>
    <property type="project" value="TreeGrafter"/>
</dbReference>
<feature type="binding site" evidence="11">
    <location>
        <position position="633"/>
    </location>
    <ligand>
        <name>ATP</name>
        <dbReference type="ChEBI" id="CHEBI:30616"/>
    </ligand>
</feature>
<dbReference type="InterPro" id="IPR017441">
    <property type="entry name" value="Protein_kinase_ATP_BS"/>
</dbReference>
<evidence type="ECO:0000313" key="16">
    <source>
        <dbReference type="EMBL" id="CZR60070.1"/>
    </source>
</evidence>
<dbReference type="OrthoDB" id="341578at2759"/>
<evidence type="ECO:0000259" key="14">
    <source>
        <dbReference type="PROSITE" id="PS50011"/>
    </source>
</evidence>
<dbReference type="PROSITE" id="PS00107">
    <property type="entry name" value="PROTEIN_KINASE_ATP"/>
    <property type="match status" value="1"/>
</dbReference>
<dbReference type="PANTHER" id="PTHR11042">
    <property type="entry name" value="EUKARYOTIC TRANSLATION INITIATION FACTOR 2-ALPHA KINASE EIF2-ALPHA KINASE -RELATED"/>
    <property type="match status" value="1"/>
</dbReference>
<sequence length="1617" mass="180952">MPPINPWGKNKQQRNQTSPGSPGPKLTVPAVAQPKPSGGKSQYEEIQEDELIVLESVYQEDFKRIETGHGAWKKAEPSFEIRVKSSTDNDIAFTLAVTLTATYPKTPPLLSIRGDFNLLEGTRYKIQKIIETKPKELVAEEQAMIMEIVTTCLDVLEDAASAKAAGKKVPSLEEERAAHEAALAKEAEAQKAEENKKKELERLEEQRMQDTMIQDELKRRKERAQETRRKNRAPPQVISQASIDTSIPGQALHETLAFEQPISILDANDNQILFQVVAGKVCLRKGPISKCFTVRPVVAQGAGDVPILVLKQTDLASEVKNSNNFKTQLQLLESELKSLKVIRHQNILVMLDYKVHKTIDEDGESDSSWTVSVLTEFAEKGSLQEFLDIAGSLGVEKVRSWTIELLDALRFLHEKGIVHEDIHAGNVLLVRSSNGEVRPKLADAGYQNKLRALSGRRQTADTISVAKSAYWLPPEIANDNHPQYTQKTDVWDFGILFLQMIFGLTVIQNYSSPTLLADSLALSDSLNELVLKMFKGDSKKRPRAVELMPSEFLATDAPILEDDSSTSPSKFGSVSSLLPVTPRKRHDSMNAISPFLRSRYKEDFVEEGRLGKGGFGEVVKARKRLDGQIYAIKKITQKSSASLTEVLKEVRLLSQLSHPSVVRYYNTWTEEIYDGSEVDEDATSTEVVTTEDSVSQISPGHDPSLDIGTSGGLDFISSRGYPEVEFGYSGESEDDAISDDDDDDDSTSLDEGGHNGKSPVKNNLAPKRSRSNSRYQRSFKTVLYISMEYCEKQTLRDLIKRGLYKDNDEIWRLFRQVLEGLVHIHGLNVVHRDLKPENIFIDATSNVKIGDFGLATSGQYTMADKTIPTAAHMSGDMTRSIGTAFYVAPEVKSTVAGTYTSKVDMYSLGIIFFEMCFRPLIPGMDRAHVGEGLRQKQPSFPLDFKISEKPIQADIVLSLLNHNPKDRPSSSELLKSGKLPVQMESETIRQALVGLTDSKSPYYDKMMKALFSLPSSQAKDYAWEMGGAHPSANDLLLQGIVKQKLESIFRHHGAVETPRTTLFPRSNHYGPNAVQLLDERGSVLQLPYDLTLPFARSIAKHEPAVERSFAFGRVFRDKDSGGQPQTFGEVDFDIVSTDTLDLALKEAEVIKVLDEIAGSFPTLTTSQMCFHINHSDLLALVFDFCRIEPSIRQAVADTLSKLNVQSWTWTKIRTELRSPLIGVSAPSVDDLQRFDFRDTPTKAFTKLQTLFEGSDTFEKASSAIAHLRDVIEYTKRFKVRSKIYVTPLGSFNEKFYKGGIIFTCLFDRKVKDVFAAGGRYDSLIREHRHKTGTHSEPRHAVGFNLAWEKMARLPKASAKGFLKKPDEDASGIWTTKRCDVLVASHDPTILRTTGVEVVQSLWSNEVSAELARDTRTPEDLLSQYRNEQHSWIVIIKQDSMLKVKSMDRKDVDDVDIPSHQLLAWLKSEIRERDQRNGTHHRARLQRGSSQQDSLAVNGHEQDVRVLVAGTKSKKSNRRNIVEQAQARASSVVHEFLDGPIAAIETTDQIMELIRATKLSDPESWRSVTHAVPTAEKRYIGEIHDLMTALAGQNKDVTRNAFVYNFRTGKCIYYDLGA</sequence>
<dbReference type="Pfam" id="PF05773">
    <property type="entry name" value="RWD"/>
    <property type="match status" value="1"/>
</dbReference>
<keyword evidence="2" id="KW-0723">Serine/threonine-protein kinase</keyword>
<dbReference type="GO" id="GO:0005634">
    <property type="term" value="C:nucleus"/>
    <property type="evidence" value="ECO:0007669"/>
    <property type="project" value="TreeGrafter"/>
</dbReference>
<evidence type="ECO:0000256" key="4">
    <source>
        <dbReference type="ARBA" id="ARBA00022741"/>
    </source>
</evidence>
<dbReference type="InterPro" id="IPR024435">
    <property type="entry name" value="HisRS-related_dom"/>
</dbReference>
<dbReference type="InterPro" id="IPR011009">
    <property type="entry name" value="Kinase-like_dom_sf"/>
</dbReference>
<dbReference type="InterPro" id="IPR006575">
    <property type="entry name" value="RWD_dom"/>
</dbReference>
<dbReference type="InterPro" id="IPR008271">
    <property type="entry name" value="Ser/Thr_kinase_AS"/>
</dbReference>
<dbReference type="EMBL" id="FJOG01000015">
    <property type="protein sequence ID" value="CZR60070.1"/>
    <property type="molecule type" value="Genomic_DNA"/>
</dbReference>
<dbReference type="PROSITE" id="PS50011">
    <property type="entry name" value="PROTEIN_KINASE_DOM"/>
    <property type="match status" value="2"/>
</dbReference>
<dbReference type="InterPro" id="IPR016255">
    <property type="entry name" value="Gcn2"/>
</dbReference>
<dbReference type="FunFam" id="3.30.930.10:FF:000074">
    <property type="entry name" value="Serine/threonine-protein kinase gcn2"/>
    <property type="match status" value="1"/>
</dbReference>
<feature type="region of interest" description="Disordered" evidence="13">
    <location>
        <begin position="1473"/>
        <end position="1496"/>
    </location>
</feature>
<feature type="active site" description="Proton acceptor" evidence="10">
    <location>
        <position position="833"/>
    </location>
</feature>
<name>A0A1L7X4X5_9HELO</name>
<dbReference type="Gene3D" id="3.10.110.10">
    <property type="entry name" value="Ubiquitin Conjugating Enzyme"/>
    <property type="match status" value="1"/>
</dbReference>
<dbReference type="GO" id="GO:0004694">
    <property type="term" value="F:eukaryotic translation initiation factor 2alpha kinase activity"/>
    <property type="evidence" value="ECO:0007669"/>
    <property type="project" value="InterPro"/>
</dbReference>
<dbReference type="InterPro" id="IPR000719">
    <property type="entry name" value="Prot_kinase_dom"/>
</dbReference>
<dbReference type="SUPFAM" id="SSF54495">
    <property type="entry name" value="UBC-like"/>
    <property type="match status" value="1"/>
</dbReference>
<dbReference type="FunFam" id="3.10.110.10:FF:000050">
    <property type="entry name" value="eIF-2-alpha kinase GCN2"/>
    <property type="match status" value="1"/>
</dbReference>
<evidence type="ECO:0000256" key="9">
    <source>
        <dbReference type="ARBA" id="ARBA00048679"/>
    </source>
</evidence>
<keyword evidence="6 11" id="KW-0067">ATP-binding</keyword>
<comment type="catalytic activity">
    <reaction evidence="8">
        <text>L-threonyl-[protein] + ATP = O-phospho-L-threonyl-[protein] + ADP + H(+)</text>
        <dbReference type="Rhea" id="RHEA:46608"/>
        <dbReference type="Rhea" id="RHEA-COMP:11060"/>
        <dbReference type="Rhea" id="RHEA-COMP:11605"/>
        <dbReference type="ChEBI" id="CHEBI:15378"/>
        <dbReference type="ChEBI" id="CHEBI:30013"/>
        <dbReference type="ChEBI" id="CHEBI:30616"/>
        <dbReference type="ChEBI" id="CHEBI:61977"/>
        <dbReference type="ChEBI" id="CHEBI:456216"/>
        <dbReference type="EC" id="2.7.11.1"/>
    </reaction>
</comment>
<evidence type="ECO:0000256" key="5">
    <source>
        <dbReference type="ARBA" id="ARBA00022777"/>
    </source>
</evidence>
<dbReference type="InterPro" id="IPR041715">
    <property type="entry name" value="HisRS-like_core"/>
</dbReference>
<dbReference type="STRING" id="576137.A0A1L7X4X5"/>
<dbReference type="Pfam" id="PF12745">
    <property type="entry name" value="HGTP_anticodon2"/>
    <property type="match status" value="1"/>
</dbReference>
<dbReference type="InterPro" id="IPR036621">
    <property type="entry name" value="Anticodon-bd_dom_sf"/>
</dbReference>
<feature type="region of interest" description="Disordered" evidence="13">
    <location>
        <begin position="218"/>
        <end position="237"/>
    </location>
</feature>